<keyword evidence="3 4" id="KW-0687">Ribonucleoprotein</keyword>
<name>A0A0G3VPW3_9EUGL</name>
<dbReference type="GO" id="GO:0003735">
    <property type="term" value="F:structural constituent of ribosome"/>
    <property type="evidence" value="ECO:0007669"/>
    <property type="project" value="InterPro"/>
</dbReference>
<evidence type="ECO:0000256" key="1">
    <source>
        <dbReference type="ARBA" id="ARBA00006700"/>
    </source>
</evidence>
<comment type="subcellular location">
    <subcellularLocation>
        <location evidence="4">Plastid</location>
        <location evidence="4">Chloroplast</location>
    </subcellularLocation>
</comment>
<gene>
    <name evidence="4 5" type="primary">rpl23</name>
</gene>
<comment type="subunit">
    <text evidence="4">Part of the 50S ribosomal subunit.</text>
</comment>
<keyword evidence="5" id="KW-0934">Plastid</keyword>
<dbReference type="GO" id="GO:1990904">
    <property type="term" value="C:ribonucleoprotein complex"/>
    <property type="evidence" value="ECO:0007669"/>
    <property type="project" value="UniProtKB-KW"/>
</dbReference>
<evidence type="ECO:0000256" key="4">
    <source>
        <dbReference type="HAMAP-Rule" id="MF_01369"/>
    </source>
</evidence>
<dbReference type="GeneID" id="24571465"/>
<dbReference type="GO" id="GO:0009507">
    <property type="term" value="C:chloroplast"/>
    <property type="evidence" value="ECO:0007669"/>
    <property type="project" value="UniProtKB-SubCell"/>
</dbReference>
<dbReference type="GO" id="GO:0006412">
    <property type="term" value="P:translation"/>
    <property type="evidence" value="ECO:0007669"/>
    <property type="project" value="UniProtKB-UniRule"/>
</dbReference>
<accession>A0A0G3VPW3</accession>
<keyword evidence="5" id="KW-0150">Chloroplast</keyword>
<proteinExistence type="inferred from homology"/>
<evidence type="ECO:0000313" key="5">
    <source>
        <dbReference type="EMBL" id="AKL82438.1"/>
    </source>
</evidence>
<dbReference type="Gene3D" id="3.30.70.330">
    <property type="match status" value="1"/>
</dbReference>
<keyword evidence="2 4" id="KW-0689">Ribosomal protein</keyword>
<dbReference type="InterPro" id="IPR012678">
    <property type="entry name" value="Ribosomal_uL23/eL15/eS24_sf"/>
</dbReference>
<dbReference type="GO" id="GO:0005840">
    <property type="term" value="C:ribosome"/>
    <property type="evidence" value="ECO:0007669"/>
    <property type="project" value="UniProtKB-KW"/>
</dbReference>
<dbReference type="Pfam" id="PF00276">
    <property type="entry name" value="Ribosomal_L23"/>
    <property type="match status" value="1"/>
</dbReference>
<sequence length="90" mass="10665">MVDFLKNQVITDKTIKLIKLNKYVFNVDPRLTKKEIVKLFTELFNVKVLSVNSLILSPKRRRLGRYKGVKNSYKRVFVSLRIKKSINFFS</sequence>
<dbReference type="RefSeq" id="YP_009145525.1">
    <property type="nucleotide sequence ID" value="NC_027288.1"/>
</dbReference>
<dbReference type="GO" id="GO:0019843">
    <property type="term" value="F:rRNA binding"/>
    <property type="evidence" value="ECO:0007669"/>
    <property type="project" value="UniProtKB-UniRule"/>
</dbReference>
<organism evidence="5">
    <name type="scientific">Trachelomonas volvocina</name>
    <dbReference type="NCBI Taxonomy" id="103340"/>
    <lineage>
        <taxon>Eukaryota</taxon>
        <taxon>Discoba</taxon>
        <taxon>Euglenozoa</taxon>
        <taxon>Euglenida</taxon>
        <taxon>Spirocuta</taxon>
        <taxon>Euglenophyceae</taxon>
        <taxon>Euglenales</taxon>
        <taxon>Euglenaceae</taxon>
        <taxon>Trachelomonas</taxon>
    </lineage>
</organism>
<geneLocation type="chloroplast" evidence="5"/>
<evidence type="ECO:0000256" key="3">
    <source>
        <dbReference type="ARBA" id="ARBA00023274"/>
    </source>
</evidence>
<keyword evidence="4" id="KW-0694">RNA-binding</keyword>
<reference evidence="5" key="1">
    <citation type="journal article" date="2015" name="J. Eukaryot. Microbiol.">
        <title>Chloroplast Genome Evolution in the Euglenaceae.</title>
        <authorList>
            <person name="Bennett M.S."/>
            <person name="Triemer R.E."/>
        </authorList>
    </citation>
    <scope>NUCLEOTIDE SEQUENCE</scope>
    <source>
        <strain evidence="5">UTEX 1327</strain>
    </source>
</reference>
<dbReference type="EMBL" id="KP686077">
    <property type="protein sequence ID" value="AKL82438.1"/>
    <property type="molecule type" value="Genomic_DNA"/>
</dbReference>
<comment type="function">
    <text evidence="4">Binds to 23S rRNA.</text>
</comment>
<dbReference type="InterPro" id="IPR013025">
    <property type="entry name" value="Ribosomal_uL23-like"/>
</dbReference>
<evidence type="ECO:0000256" key="2">
    <source>
        <dbReference type="ARBA" id="ARBA00022980"/>
    </source>
</evidence>
<comment type="similarity">
    <text evidence="1 4">Belongs to the universal ribosomal protein uL23 family.</text>
</comment>
<dbReference type="HAMAP" id="MF_01369_B">
    <property type="entry name" value="Ribosomal_uL23_B"/>
    <property type="match status" value="1"/>
</dbReference>
<protein>
    <recommendedName>
        <fullName evidence="4">Large ribosomal subunit protein uL23c</fullName>
    </recommendedName>
</protein>
<dbReference type="InterPro" id="IPR012677">
    <property type="entry name" value="Nucleotide-bd_a/b_plait_sf"/>
</dbReference>
<dbReference type="SUPFAM" id="SSF54189">
    <property type="entry name" value="Ribosomal proteins S24e, L23 and L15e"/>
    <property type="match status" value="1"/>
</dbReference>
<dbReference type="AlphaFoldDB" id="A0A0G3VPW3"/>
<keyword evidence="4" id="KW-0699">rRNA-binding</keyword>